<dbReference type="Gene3D" id="3.90.220.20">
    <property type="entry name" value="DNA methylase specificity domains"/>
    <property type="match status" value="2"/>
</dbReference>
<comment type="caution">
    <text evidence="5">The sequence shown here is derived from an EMBL/GenBank/DDBJ whole genome shotgun (WGS) entry which is preliminary data.</text>
</comment>
<dbReference type="PANTHER" id="PTHR30408:SF12">
    <property type="entry name" value="TYPE I RESTRICTION ENZYME MJAVIII SPECIFICITY SUBUNIT"/>
    <property type="match status" value="1"/>
</dbReference>
<reference evidence="5 6" key="1">
    <citation type="submission" date="2019-10" db="EMBL/GenBank/DDBJ databases">
        <title>Nonomuraea sp. nov., isolated from Phyllanthus amarus.</title>
        <authorList>
            <person name="Klykleung N."/>
            <person name="Tanasupawat S."/>
        </authorList>
    </citation>
    <scope>NUCLEOTIDE SEQUENCE [LARGE SCALE GENOMIC DNA]</scope>
    <source>
        <strain evidence="5 6">PA1-10</strain>
    </source>
</reference>
<dbReference type="SUPFAM" id="SSF116734">
    <property type="entry name" value="DNA methylase specificity domain"/>
    <property type="match status" value="2"/>
</dbReference>
<dbReference type="GO" id="GO:0003677">
    <property type="term" value="F:DNA binding"/>
    <property type="evidence" value="ECO:0007669"/>
    <property type="project" value="UniProtKB-KW"/>
</dbReference>
<keyword evidence="2" id="KW-0680">Restriction system</keyword>
<dbReference type="AlphaFoldDB" id="A0A5C4UWR4"/>
<gene>
    <name evidence="5" type="ORF">FH608_049300</name>
</gene>
<dbReference type="InterPro" id="IPR044946">
    <property type="entry name" value="Restrct_endonuc_typeI_TRD_sf"/>
</dbReference>
<evidence type="ECO:0000259" key="4">
    <source>
        <dbReference type="Pfam" id="PF01420"/>
    </source>
</evidence>
<dbReference type="Pfam" id="PF01420">
    <property type="entry name" value="Methylase_S"/>
    <property type="match status" value="1"/>
</dbReference>
<dbReference type="InterPro" id="IPR000055">
    <property type="entry name" value="Restrct_endonuc_typeI_TRD"/>
</dbReference>
<dbReference type="GO" id="GO:0009307">
    <property type="term" value="P:DNA restriction-modification system"/>
    <property type="evidence" value="ECO:0007669"/>
    <property type="project" value="UniProtKB-KW"/>
</dbReference>
<evidence type="ECO:0000256" key="3">
    <source>
        <dbReference type="ARBA" id="ARBA00023125"/>
    </source>
</evidence>
<dbReference type="Proteomes" id="UP000312512">
    <property type="component" value="Unassembled WGS sequence"/>
</dbReference>
<dbReference type="InterPro" id="IPR052021">
    <property type="entry name" value="Type-I_RS_S_subunit"/>
</dbReference>
<keyword evidence="6" id="KW-1185">Reference proteome</keyword>
<evidence type="ECO:0000256" key="2">
    <source>
        <dbReference type="ARBA" id="ARBA00022747"/>
    </source>
</evidence>
<evidence type="ECO:0000313" key="6">
    <source>
        <dbReference type="Proteomes" id="UP000312512"/>
    </source>
</evidence>
<organism evidence="5 6">
    <name type="scientific">Nonomuraea phyllanthi</name>
    <dbReference type="NCBI Taxonomy" id="2219224"/>
    <lineage>
        <taxon>Bacteria</taxon>
        <taxon>Bacillati</taxon>
        <taxon>Actinomycetota</taxon>
        <taxon>Actinomycetes</taxon>
        <taxon>Streptosporangiales</taxon>
        <taxon>Streptosporangiaceae</taxon>
        <taxon>Nonomuraea</taxon>
    </lineage>
</organism>
<name>A0A5C4UWR4_9ACTN</name>
<proteinExistence type="inferred from homology"/>
<dbReference type="EMBL" id="VDLX02000037">
    <property type="protein sequence ID" value="KAB8183258.1"/>
    <property type="molecule type" value="Genomic_DNA"/>
</dbReference>
<keyword evidence="3" id="KW-0238">DNA-binding</keyword>
<dbReference type="PANTHER" id="PTHR30408">
    <property type="entry name" value="TYPE-1 RESTRICTION ENZYME ECOKI SPECIFICITY PROTEIN"/>
    <property type="match status" value="1"/>
</dbReference>
<evidence type="ECO:0000313" key="5">
    <source>
        <dbReference type="EMBL" id="KAB8183258.1"/>
    </source>
</evidence>
<accession>A0A5C4UWR4</accession>
<comment type="similarity">
    <text evidence="1">Belongs to the type-I restriction system S methylase family.</text>
</comment>
<feature type="domain" description="Type I restriction modification DNA specificity" evidence="4">
    <location>
        <begin position="74"/>
        <end position="182"/>
    </location>
</feature>
<dbReference type="CDD" id="cd17524">
    <property type="entry name" value="RMtype1_S_EcoUTORF5051P-TRD2-CR2_like"/>
    <property type="match status" value="1"/>
</dbReference>
<dbReference type="OrthoDB" id="3197085at2"/>
<sequence length="415" mass="45946">MSKLAMPLYADWPLLPLADTVEILRRGTAPVYVDSSSIHAIGQRCIQDRGLDLTAARPHDHRVSKGLLRPKPGDVLLNSTGTGTIGRSCIFRSDADCMIDSHVTLLRCKADMLDSRWLRALLASPYGQRHLELHCYSGSTNQIELVGSRLSSTFVPIPNLSEQLHIAEILDEIAVFIERLSERIVKLKNLRSGLLLDALNGVSAPSVLPGWRRIPLGDLVVSVDYGISSPLSGDPAGIPVLRMNNVGDGRVHANDIKFSTEHVSGELRLKYGDVLFNRTNSIEHVGRSGMWRNELSEATFASYLVRINTDPTQVDPEYLALWLTHPLVRSRIRAISTPAVQQVNVNPTKLQRLLIDLPSDLGGQRRTLASLAKVDKQLERERRELEKLKTLQRGLTDDLLTGRVRVKRVLGAIGG</sequence>
<evidence type="ECO:0000256" key="1">
    <source>
        <dbReference type="ARBA" id="ARBA00010923"/>
    </source>
</evidence>
<protein>
    <recommendedName>
        <fullName evidence="4">Type I restriction modification DNA specificity domain-containing protein</fullName>
    </recommendedName>
</protein>